<comment type="caution">
    <text evidence="14">The sequence shown here is derived from an EMBL/GenBank/DDBJ whole genome shotgun (WGS) entry which is preliminary data.</text>
</comment>
<dbReference type="InterPro" id="IPR008927">
    <property type="entry name" value="6-PGluconate_DH-like_C_sf"/>
</dbReference>
<comment type="similarity">
    <text evidence="3 11">Belongs to the ketopantoate reductase family.</text>
</comment>
<evidence type="ECO:0000313" key="15">
    <source>
        <dbReference type="Proteomes" id="UP000580474"/>
    </source>
</evidence>
<dbReference type="InterPro" id="IPR013328">
    <property type="entry name" value="6PGD_dom2"/>
</dbReference>
<organism evidence="14 15">
    <name type="scientific">Saccharopolyspora gloriosae</name>
    <dbReference type="NCBI Taxonomy" id="455344"/>
    <lineage>
        <taxon>Bacteria</taxon>
        <taxon>Bacillati</taxon>
        <taxon>Actinomycetota</taxon>
        <taxon>Actinomycetes</taxon>
        <taxon>Pseudonocardiales</taxon>
        <taxon>Pseudonocardiaceae</taxon>
        <taxon>Saccharopolyspora</taxon>
    </lineage>
</organism>
<evidence type="ECO:0000256" key="8">
    <source>
        <dbReference type="ARBA" id="ARBA00023002"/>
    </source>
</evidence>
<dbReference type="EMBL" id="JACHIV010000001">
    <property type="protein sequence ID" value="MBB5070572.1"/>
    <property type="molecule type" value="Genomic_DNA"/>
</dbReference>
<evidence type="ECO:0000256" key="1">
    <source>
        <dbReference type="ARBA" id="ARBA00002919"/>
    </source>
</evidence>
<evidence type="ECO:0000256" key="3">
    <source>
        <dbReference type="ARBA" id="ARBA00007870"/>
    </source>
</evidence>
<evidence type="ECO:0000256" key="7">
    <source>
        <dbReference type="ARBA" id="ARBA00022857"/>
    </source>
</evidence>
<dbReference type="SUPFAM" id="SSF51735">
    <property type="entry name" value="NAD(P)-binding Rossmann-fold domains"/>
    <property type="match status" value="1"/>
</dbReference>
<dbReference type="AlphaFoldDB" id="A0A840NNA7"/>
<comment type="catalytic activity">
    <reaction evidence="10 11">
        <text>(R)-pantoate + NADP(+) = 2-dehydropantoate + NADPH + H(+)</text>
        <dbReference type="Rhea" id="RHEA:16233"/>
        <dbReference type="ChEBI" id="CHEBI:11561"/>
        <dbReference type="ChEBI" id="CHEBI:15378"/>
        <dbReference type="ChEBI" id="CHEBI:15980"/>
        <dbReference type="ChEBI" id="CHEBI:57783"/>
        <dbReference type="ChEBI" id="CHEBI:58349"/>
        <dbReference type="EC" id="1.1.1.169"/>
    </reaction>
</comment>
<keyword evidence="6 11" id="KW-0566">Pantothenate biosynthesis</keyword>
<dbReference type="Gene3D" id="3.40.50.720">
    <property type="entry name" value="NAD(P)-binding Rossmann-like Domain"/>
    <property type="match status" value="1"/>
</dbReference>
<evidence type="ECO:0000256" key="9">
    <source>
        <dbReference type="ARBA" id="ARBA00032024"/>
    </source>
</evidence>
<dbReference type="NCBIfam" id="NF006083">
    <property type="entry name" value="PRK08229.1"/>
    <property type="match status" value="1"/>
</dbReference>
<evidence type="ECO:0000256" key="4">
    <source>
        <dbReference type="ARBA" id="ARBA00013014"/>
    </source>
</evidence>
<dbReference type="InterPro" id="IPR003710">
    <property type="entry name" value="ApbA"/>
</dbReference>
<dbReference type="InterPro" id="IPR050838">
    <property type="entry name" value="Ketopantoate_reductase"/>
</dbReference>
<evidence type="ECO:0000256" key="2">
    <source>
        <dbReference type="ARBA" id="ARBA00004994"/>
    </source>
</evidence>
<proteinExistence type="inferred from homology"/>
<keyword evidence="15" id="KW-1185">Reference proteome</keyword>
<name>A0A840NNA7_9PSEU</name>
<dbReference type="PANTHER" id="PTHR43765:SF2">
    <property type="entry name" value="2-DEHYDROPANTOATE 2-REDUCTASE"/>
    <property type="match status" value="1"/>
</dbReference>
<evidence type="ECO:0000256" key="11">
    <source>
        <dbReference type="RuleBase" id="RU362068"/>
    </source>
</evidence>
<keyword evidence="8 11" id="KW-0560">Oxidoreductase</keyword>
<comment type="function">
    <text evidence="1 11">Catalyzes the NADPH-dependent reduction of ketopantoate into pantoic acid.</text>
</comment>
<dbReference type="RefSeq" id="WP_221315869.1">
    <property type="nucleotide sequence ID" value="NZ_JACHIV010000001.1"/>
</dbReference>
<dbReference type="EC" id="1.1.1.169" evidence="4 11"/>
<comment type="pathway">
    <text evidence="2 11">Cofactor biosynthesis; (R)-pantothenate biosynthesis; (R)-pantoate from 3-methyl-2-oxobutanoate: step 2/2.</text>
</comment>
<gene>
    <name evidence="14" type="ORF">BJ969_003660</name>
</gene>
<evidence type="ECO:0000259" key="13">
    <source>
        <dbReference type="Pfam" id="PF08546"/>
    </source>
</evidence>
<accession>A0A840NNA7</accession>
<dbReference type="Pfam" id="PF02558">
    <property type="entry name" value="ApbA"/>
    <property type="match status" value="1"/>
</dbReference>
<dbReference type="SUPFAM" id="SSF48179">
    <property type="entry name" value="6-phosphogluconate dehydrogenase C-terminal domain-like"/>
    <property type="match status" value="1"/>
</dbReference>
<dbReference type="GO" id="GO:0008677">
    <property type="term" value="F:2-dehydropantoate 2-reductase activity"/>
    <property type="evidence" value="ECO:0007669"/>
    <property type="project" value="UniProtKB-EC"/>
</dbReference>
<feature type="domain" description="Ketopantoate reductase C-terminal" evidence="13">
    <location>
        <begin position="179"/>
        <end position="318"/>
    </location>
</feature>
<dbReference type="PANTHER" id="PTHR43765">
    <property type="entry name" value="2-DEHYDROPANTOATE 2-REDUCTASE-RELATED"/>
    <property type="match status" value="1"/>
</dbReference>
<dbReference type="Gene3D" id="1.10.1040.10">
    <property type="entry name" value="N-(1-d-carboxylethyl)-l-norvaline Dehydrogenase, domain 2"/>
    <property type="match status" value="1"/>
</dbReference>
<evidence type="ECO:0000256" key="10">
    <source>
        <dbReference type="ARBA" id="ARBA00048793"/>
    </source>
</evidence>
<dbReference type="GO" id="GO:0050661">
    <property type="term" value="F:NADP binding"/>
    <property type="evidence" value="ECO:0007669"/>
    <property type="project" value="TreeGrafter"/>
</dbReference>
<dbReference type="NCBIfam" id="TIGR00745">
    <property type="entry name" value="apbA_panE"/>
    <property type="match status" value="1"/>
</dbReference>
<evidence type="ECO:0000256" key="6">
    <source>
        <dbReference type="ARBA" id="ARBA00022655"/>
    </source>
</evidence>
<evidence type="ECO:0000313" key="14">
    <source>
        <dbReference type="EMBL" id="MBB5070572.1"/>
    </source>
</evidence>
<evidence type="ECO:0000259" key="12">
    <source>
        <dbReference type="Pfam" id="PF02558"/>
    </source>
</evidence>
<sequence length="343" mass="36717">MSQALPRIAVFGAGSIGGYLGGRLAPVADVTLIGRAKAMAVVQDDGVSVTGGSRPPRYVPASALRTATGPDAVAGADIVLITVKSADTVTAARDLAPHLDERTVVCSLQNGLHNAELLRAELPEHTVLAGMVPYNVVQTRPGHFHQGSEGALMLDDVPAARPLIATLAEADLAVQPHADMRGVQHAKLLMNLNNALNALSGLPLRTQLEQRSFRACLALCQREALAAFRAEGVEPAKLMPIPPALIPRLLRFPDAVFRRVARRILAIDPHARSSTWEDLQRGRVTEIDMLQGEVVAMATRHSLPAPASARVVELVKRAEKTPPDRRDTWTGPELLADLRAACR</sequence>
<dbReference type="Pfam" id="PF08546">
    <property type="entry name" value="ApbA_C"/>
    <property type="match status" value="1"/>
</dbReference>
<keyword evidence="7 11" id="KW-0521">NADP</keyword>
<dbReference type="GO" id="GO:0005737">
    <property type="term" value="C:cytoplasm"/>
    <property type="evidence" value="ECO:0007669"/>
    <property type="project" value="TreeGrafter"/>
</dbReference>
<dbReference type="Proteomes" id="UP000580474">
    <property type="component" value="Unassembled WGS sequence"/>
</dbReference>
<feature type="domain" description="Ketopantoate reductase N-terminal" evidence="12">
    <location>
        <begin position="8"/>
        <end position="155"/>
    </location>
</feature>
<evidence type="ECO:0000256" key="5">
    <source>
        <dbReference type="ARBA" id="ARBA00019465"/>
    </source>
</evidence>
<dbReference type="UniPathway" id="UPA00028">
    <property type="reaction ID" value="UER00004"/>
</dbReference>
<protein>
    <recommendedName>
        <fullName evidence="5 11">2-dehydropantoate 2-reductase</fullName>
        <ecNumber evidence="4 11">1.1.1.169</ecNumber>
    </recommendedName>
    <alternativeName>
        <fullName evidence="9 11">Ketopantoate reductase</fullName>
    </alternativeName>
</protein>
<reference evidence="14 15" key="1">
    <citation type="submission" date="2020-08" db="EMBL/GenBank/DDBJ databases">
        <title>Sequencing the genomes of 1000 actinobacteria strains.</title>
        <authorList>
            <person name="Klenk H.-P."/>
        </authorList>
    </citation>
    <scope>NUCLEOTIDE SEQUENCE [LARGE SCALE GENOMIC DNA]</scope>
    <source>
        <strain evidence="14 15">DSM 45582</strain>
    </source>
</reference>
<dbReference type="InterPro" id="IPR013752">
    <property type="entry name" value="KPA_reductase"/>
</dbReference>
<dbReference type="InterPro" id="IPR036291">
    <property type="entry name" value="NAD(P)-bd_dom_sf"/>
</dbReference>
<dbReference type="InterPro" id="IPR013332">
    <property type="entry name" value="KPR_N"/>
</dbReference>
<dbReference type="GO" id="GO:0015940">
    <property type="term" value="P:pantothenate biosynthetic process"/>
    <property type="evidence" value="ECO:0007669"/>
    <property type="project" value="UniProtKB-UniPathway"/>
</dbReference>